<keyword evidence="6 11" id="KW-0798">TonB box</keyword>
<dbReference type="AlphaFoldDB" id="A0A510X8L1"/>
<evidence type="ECO:0000256" key="6">
    <source>
        <dbReference type="ARBA" id="ARBA00023077"/>
    </source>
</evidence>
<organism evidence="15 16">
    <name type="scientific">Bisbaumannia pacifica</name>
    <dbReference type="NCBI Taxonomy" id="77098"/>
    <lineage>
        <taxon>Bacteria</taxon>
        <taxon>Pseudomonadati</taxon>
        <taxon>Pseudomonadota</taxon>
        <taxon>Gammaproteobacteria</taxon>
        <taxon>Oceanospirillales</taxon>
        <taxon>Halomonadaceae</taxon>
        <taxon>Bisbaumannia</taxon>
    </lineage>
</organism>
<evidence type="ECO:0000256" key="5">
    <source>
        <dbReference type="ARBA" id="ARBA00022692"/>
    </source>
</evidence>
<dbReference type="PANTHER" id="PTHR30442:SF0">
    <property type="entry name" value="FE(3+) DICITRATE TRANSPORT PROTEIN FECA"/>
    <property type="match status" value="1"/>
</dbReference>
<evidence type="ECO:0000256" key="1">
    <source>
        <dbReference type="ARBA" id="ARBA00004571"/>
    </source>
</evidence>
<comment type="similarity">
    <text evidence="2 10 11">Belongs to the TonB-dependent receptor family.</text>
</comment>
<evidence type="ECO:0000313" key="15">
    <source>
        <dbReference type="EMBL" id="GEK47789.1"/>
    </source>
</evidence>
<reference evidence="15 16" key="1">
    <citation type="submission" date="2019-07" db="EMBL/GenBank/DDBJ databases">
        <title>Whole genome shotgun sequence of Halomonas pacifica NBRC 102220.</title>
        <authorList>
            <person name="Hosoyama A."/>
            <person name="Uohara A."/>
            <person name="Ohji S."/>
            <person name="Ichikawa N."/>
        </authorList>
    </citation>
    <scope>NUCLEOTIDE SEQUENCE [LARGE SCALE GENOMIC DNA]</scope>
    <source>
        <strain evidence="15 16">NBRC 102220</strain>
    </source>
</reference>
<accession>A0A510X8L1</accession>
<evidence type="ECO:0000256" key="4">
    <source>
        <dbReference type="ARBA" id="ARBA00022452"/>
    </source>
</evidence>
<dbReference type="Pfam" id="PF07715">
    <property type="entry name" value="Plug"/>
    <property type="match status" value="1"/>
</dbReference>
<evidence type="ECO:0000259" key="14">
    <source>
        <dbReference type="Pfam" id="PF07715"/>
    </source>
</evidence>
<dbReference type="PROSITE" id="PS52016">
    <property type="entry name" value="TONB_DEPENDENT_REC_3"/>
    <property type="match status" value="1"/>
</dbReference>
<dbReference type="InterPro" id="IPR010105">
    <property type="entry name" value="TonB_sidphr_rcpt"/>
</dbReference>
<gene>
    <name evidence="15" type="ORF">HPA02_20720</name>
</gene>
<proteinExistence type="inferred from homology"/>
<evidence type="ECO:0000256" key="3">
    <source>
        <dbReference type="ARBA" id="ARBA00022448"/>
    </source>
</evidence>
<dbReference type="GO" id="GO:0015891">
    <property type="term" value="P:siderophore transport"/>
    <property type="evidence" value="ECO:0007669"/>
    <property type="project" value="InterPro"/>
</dbReference>
<comment type="subcellular location">
    <subcellularLocation>
        <location evidence="1 10">Cell outer membrane</location>
        <topology evidence="1 10">Multi-pass membrane protein</topology>
    </subcellularLocation>
</comment>
<keyword evidence="16" id="KW-1185">Reference proteome</keyword>
<dbReference type="EMBL" id="BJUK01000021">
    <property type="protein sequence ID" value="GEK47789.1"/>
    <property type="molecule type" value="Genomic_DNA"/>
</dbReference>
<evidence type="ECO:0000256" key="7">
    <source>
        <dbReference type="ARBA" id="ARBA00023136"/>
    </source>
</evidence>
<comment type="caution">
    <text evidence="15">The sequence shown here is derived from an EMBL/GenBank/DDBJ whole genome shotgun (WGS) entry which is preliminary data.</text>
</comment>
<keyword evidence="4 10" id="KW-1134">Transmembrane beta strand</keyword>
<dbReference type="Proteomes" id="UP000321275">
    <property type="component" value="Unassembled WGS sequence"/>
</dbReference>
<keyword evidence="7 10" id="KW-0472">Membrane</keyword>
<keyword evidence="9 10" id="KW-0998">Cell outer membrane</keyword>
<dbReference type="InterPro" id="IPR000531">
    <property type="entry name" value="Beta-barrel_TonB"/>
</dbReference>
<dbReference type="GO" id="GO:0009279">
    <property type="term" value="C:cell outer membrane"/>
    <property type="evidence" value="ECO:0007669"/>
    <property type="project" value="UniProtKB-SubCell"/>
</dbReference>
<evidence type="ECO:0000256" key="2">
    <source>
        <dbReference type="ARBA" id="ARBA00009810"/>
    </source>
</evidence>
<dbReference type="OrthoDB" id="9760494at2"/>
<feature type="domain" description="TonB-dependent receptor plug" evidence="14">
    <location>
        <begin position="50"/>
        <end position="160"/>
    </location>
</feature>
<dbReference type="CDD" id="cd01347">
    <property type="entry name" value="ligand_gated_channel"/>
    <property type="match status" value="1"/>
</dbReference>
<feature type="domain" description="TonB-dependent receptor-like beta-barrel" evidence="13">
    <location>
        <begin position="239"/>
        <end position="651"/>
    </location>
</feature>
<dbReference type="InterPro" id="IPR039426">
    <property type="entry name" value="TonB-dep_rcpt-like"/>
</dbReference>
<evidence type="ECO:0000313" key="16">
    <source>
        <dbReference type="Proteomes" id="UP000321275"/>
    </source>
</evidence>
<dbReference type="InterPro" id="IPR012910">
    <property type="entry name" value="Plug_dom"/>
</dbReference>
<dbReference type="InterPro" id="IPR037066">
    <property type="entry name" value="Plug_dom_sf"/>
</dbReference>
<evidence type="ECO:0000256" key="8">
    <source>
        <dbReference type="ARBA" id="ARBA00023170"/>
    </source>
</evidence>
<evidence type="ECO:0000256" key="9">
    <source>
        <dbReference type="ARBA" id="ARBA00023237"/>
    </source>
</evidence>
<dbReference type="Gene3D" id="2.40.170.20">
    <property type="entry name" value="TonB-dependent receptor, beta-barrel domain"/>
    <property type="match status" value="1"/>
</dbReference>
<keyword evidence="8" id="KW-0675">Receptor</keyword>
<dbReference type="RefSeq" id="WP_146803130.1">
    <property type="nucleotide sequence ID" value="NZ_BJUK01000021.1"/>
</dbReference>
<dbReference type="GO" id="GO:0038023">
    <property type="term" value="F:signaling receptor activity"/>
    <property type="evidence" value="ECO:0007669"/>
    <property type="project" value="InterPro"/>
</dbReference>
<name>A0A510X8L1_9GAMM</name>
<protein>
    <submittedName>
        <fullName evidence="15">Ligand-gated channel</fullName>
    </submittedName>
</protein>
<dbReference type="Gene3D" id="2.170.130.10">
    <property type="entry name" value="TonB-dependent receptor, plug domain"/>
    <property type="match status" value="1"/>
</dbReference>
<feature type="signal peptide" evidence="12">
    <location>
        <begin position="1"/>
        <end position="26"/>
    </location>
</feature>
<evidence type="ECO:0000256" key="11">
    <source>
        <dbReference type="RuleBase" id="RU003357"/>
    </source>
</evidence>
<keyword evidence="3 10" id="KW-0813">Transport</keyword>
<dbReference type="SUPFAM" id="SSF56935">
    <property type="entry name" value="Porins"/>
    <property type="match status" value="1"/>
</dbReference>
<keyword evidence="12" id="KW-0732">Signal</keyword>
<keyword evidence="5 10" id="KW-0812">Transmembrane</keyword>
<evidence type="ECO:0000259" key="13">
    <source>
        <dbReference type="Pfam" id="PF00593"/>
    </source>
</evidence>
<feature type="chain" id="PRO_5022132741" evidence="12">
    <location>
        <begin position="27"/>
        <end position="684"/>
    </location>
</feature>
<dbReference type="NCBIfam" id="TIGR01783">
    <property type="entry name" value="TonB-siderophor"/>
    <property type="match status" value="1"/>
</dbReference>
<evidence type="ECO:0000256" key="12">
    <source>
        <dbReference type="SAM" id="SignalP"/>
    </source>
</evidence>
<dbReference type="Pfam" id="PF00593">
    <property type="entry name" value="TonB_dep_Rec_b-barrel"/>
    <property type="match status" value="1"/>
</dbReference>
<dbReference type="PANTHER" id="PTHR30442">
    <property type="entry name" value="IRON III DICITRATE TRANSPORT PROTEIN FECA"/>
    <property type="match status" value="1"/>
</dbReference>
<sequence length="684" mass="75368">MHSRHRLAPLSLAILAASFLSPAAWAEGELTLDTLVVSSDWLGATRADPRTTPGGRLGLDESTLEAGEVRHLEDALARVPGVHVQDETGTGILPNIGVRGLSPRRSERVQILVDGIPVALGPYSNIGVSLFPVTLPTLERVDVVRGGAAVHYGPNNVGGVLNFVTRGIPYEPETQLRERLTVDEATGHVLSDNYLRVGGQVNERLGLQFQANLVRGEGSREHSDTEVDNFILDGELALGEAHTLSGQLQYYRVDAELPGALSPEAYQDDRSDSQRPHDRFEADTWRGHLTWRWQPNEDVDFSWRHFGHRSDRTFWFGQSLGTGFHWADPAAPTTHVANSPRPFRVWASEPRLALRHGDHTLMLGARYLEESVDFDVDRQELASGTTNEVRRWDFETRAVAAYISDTWRLGDSGWTLTPGLRYERAEMDFADALGDGQDENVAEAWLPGLTVGFEASEAWYLFATGQRSLTPVQLAQVTNPGDVANETAWNYELGGRYTAGAWQAEATAFVIDNEDQIVKQPDNSLKNLGRTRYQGLETRLAWAPSDAPLSLEGTWTWLDTEQRDGEHAGNEVPNAPRHLLNLYAGWEQGDWTLGLNGRYVAESFSDAANTEAETPDGSAGEQPDYWQLDASLAYRLPVAVDASLTLGAHNLTDADAFFRGVDVSPVGRVPLPGRAYSLGLDMTF</sequence>
<dbReference type="InterPro" id="IPR036942">
    <property type="entry name" value="Beta-barrel_TonB_sf"/>
</dbReference>
<dbReference type="GO" id="GO:0015343">
    <property type="term" value="F:siderophore-iron transmembrane transporter activity"/>
    <property type="evidence" value="ECO:0007669"/>
    <property type="project" value="InterPro"/>
</dbReference>
<evidence type="ECO:0000256" key="10">
    <source>
        <dbReference type="PROSITE-ProRule" id="PRU01360"/>
    </source>
</evidence>